<feature type="transmembrane region" description="Helical" evidence="17">
    <location>
        <begin position="324"/>
        <end position="344"/>
    </location>
</feature>
<evidence type="ECO:0000256" key="9">
    <source>
        <dbReference type="ARBA" id="ARBA00022989"/>
    </source>
</evidence>
<feature type="transmembrane region" description="Helical" evidence="17">
    <location>
        <begin position="211"/>
        <end position="229"/>
    </location>
</feature>
<keyword evidence="9 17" id="KW-1133">Transmembrane helix</keyword>
<dbReference type="GO" id="GO:0016301">
    <property type="term" value="F:kinase activity"/>
    <property type="evidence" value="ECO:0007669"/>
    <property type="project" value="UniProtKB-KW"/>
</dbReference>
<comment type="catalytic activity">
    <reaction evidence="13">
        <text>N(pros)-phospho-L-histidyl-[protein](out) + sucrose = sucrose 6(G)-phosphate(in) + L-histidyl-[protein]</text>
        <dbReference type="Rhea" id="RHEA:49236"/>
        <dbReference type="Rhea" id="RHEA-COMP:9745"/>
        <dbReference type="Rhea" id="RHEA-COMP:9746"/>
        <dbReference type="ChEBI" id="CHEBI:17992"/>
        <dbReference type="ChEBI" id="CHEBI:29979"/>
        <dbReference type="ChEBI" id="CHEBI:64837"/>
        <dbReference type="ChEBI" id="CHEBI:91002"/>
        <dbReference type="EC" id="2.7.1.211"/>
    </reaction>
</comment>
<dbReference type="EMBL" id="AJAK01000020">
    <property type="protein sequence ID" value="EOH75330.1"/>
    <property type="molecule type" value="Genomic_DNA"/>
</dbReference>
<keyword evidence="6" id="KW-0598">Phosphotransferase system</keyword>
<dbReference type="InterPro" id="IPR001996">
    <property type="entry name" value="PTS_IIB_1"/>
</dbReference>
<dbReference type="PROSITE" id="PS51093">
    <property type="entry name" value="PTS_EIIA_TYPE_1"/>
    <property type="match status" value="1"/>
</dbReference>
<dbReference type="Gene3D" id="2.70.70.10">
    <property type="entry name" value="Glucose Permease (Domain IIA)"/>
    <property type="match status" value="1"/>
</dbReference>
<evidence type="ECO:0000256" key="15">
    <source>
        <dbReference type="ARBA" id="ARBA00081008"/>
    </source>
</evidence>
<comment type="caution">
    <text evidence="21">The sequence shown here is derived from an EMBL/GenBank/DDBJ whole genome shotgun (WGS) entry which is preliminary data.</text>
</comment>
<evidence type="ECO:0000256" key="16">
    <source>
        <dbReference type="PROSITE-ProRule" id="PRU00421"/>
    </source>
</evidence>
<dbReference type="eggNOG" id="COG2190">
    <property type="taxonomic scope" value="Bacteria"/>
</dbReference>
<keyword evidence="24" id="KW-1185">Reference proteome</keyword>
<dbReference type="RefSeq" id="WP_010741932.1">
    <property type="nucleotide sequence ID" value="NZ_KB946251.1"/>
</dbReference>
<feature type="transmembrane region" description="Helical" evidence="17">
    <location>
        <begin position="426"/>
        <end position="447"/>
    </location>
</feature>
<feature type="transmembrane region" description="Helical" evidence="17">
    <location>
        <begin position="241"/>
        <end position="262"/>
    </location>
</feature>
<evidence type="ECO:0000256" key="7">
    <source>
        <dbReference type="ARBA" id="ARBA00022692"/>
    </source>
</evidence>
<evidence type="ECO:0000256" key="1">
    <source>
        <dbReference type="ARBA" id="ARBA00004651"/>
    </source>
</evidence>
<dbReference type="EMBL" id="ASWA01000003">
    <property type="protein sequence ID" value="EOT66793.1"/>
    <property type="molecule type" value="Genomic_DNA"/>
</dbReference>
<dbReference type="InterPro" id="IPR050558">
    <property type="entry name" value="PTS_Sugar-Specific_Components"/>
</dbReference>
<dbReference type="PROSITE" id="PS51098">
    <property type="entry name" value="PTS_EIIB_TYPE_1"/>
    <property type="match status" value="1"/>
</dbReference>
<dbReference type="Pfam" id="PF00367">
    <property type="entry name" value="PTS_EIIB"/>
    <property type="match status" value="1"/>
</dbReference>
<evidence type="ECO:0000313" key="24">
    <source>
        <dbReference type="Proteomes" id="UP000014148"/>
    </source>
</evidence>
<dbReference type="CDD" id="cd00212">
    <property type="entry name" value="PTS_IIB_glc"/>
    <property type="match status" value="1"/>
</dbReference>
<feature type="transmembrane region" description="Helical" evidence="17">
    <location>
        <begin position="268"/>
        <end position="284"/>
    </location>
</feature>
<dbReference type="PROSITE" id="PS00371">
    <property type="entry name" value="PTS_EIIA_TYPE_1_HIS"/>
    <property type="match status" value="1"/>
</dbReference>
<keyword evidence="10 17" id="KW-0472">Membrane</keyword>
<keyword evidence="5" id="KW-0808">Transferase</keyword>
<sequence>MTANYDETAKVILSNVGGKENVLSLTHCATRLRFTLKDYGKVQQSQFDNLPIVMKALKTGGQYQVVIGPKVTDVYETLTQFVGDLGTAEGESSAEPQEKKKISDRLLSTISAIFTPYINILAAVGVLKGLVVLLQMTQVIDEASFVFAVLNALSSGVFTLLPIFIAITAADKFKVSRYTAVALAAALIFPLTSADFPSEVVMGAFTIPLKIYGGAVLPTVFAVYFLAHVEKWMKKIIPQVAALVFVPTFSLLITGFIVFALIGPLANYIGIGIANGYAWLYELSPTISGGLLAGIGQFFVIFGVHWGIIPIGQINTQVLGFDTIMAMFMSAVFGQFGAVVGSIATAKNRDERQISISAAVSAFFGITEPALYGVNVKKKYPFIAGCIGAAVGGALTGFFRVKLYGFAPVLNVFMLGMFNGPESKMIYEVIAISATFIIAAGLTILIGKRQNSKEDELSNVSEKISTNLFNPVKGNVINLEKVNDDVFSTKMMGNGFAVIPENGEIYSPIAGTIKSIFPTKHAIIIQSETGTEALIHMGLDTVSLNGEGFDILVKEGQQVSEKTQIANIDLDFFKQKEIDDTIIVVFPENNELQVDVRESILSAQERIFA</sequence>
<dbReference type="PATRIC" id="fig|1158601.3.peg.3102"/>
<dbReference type="AlphaFoldDB" id="R2QV16"/>
<dbReference type="Pfam" id="PF02378">
    <property type="entry name" value="PTS_EIIC"/>
    <property type="match status" value="1"/>
</dbReference>
<dbReference type="eggNOG" id="COG1263">
    <property type="taxonomic scope" value="Bacteria"/>
</dbReference>
<dbReference type="EC" id="2.7.1.211" evidence="11"/>
<dbReference type="SUPFAM" id="SSF55604">
    <property type="entry name" value="Glucose permease domain IIB"/>
    <property type="match status" value="1"/>
</dbReference>
<dbReference type="NCBIfam" id="TIGR00830">
    <property type="entry name" value="PTBA"/>
    <property type="match status" value="1"/>
</dbReference>
<dbReference type="InterPro" id="IPR003352">
    <property type="entry name" value="PTS_EIIC"/>
</dbReference>
<dbReference type="OrthoDB" id="9769191at2"/>
<evidence type="ECO:0000313" key="21">
    <source>
        <dbReference type="EMBL" id="EOH75330.1"/>
    </source>
</evidence>
<keyword evidence="2" id="KW-0813">Transport</keyword>
<dbReference type="GO" id="GO:0090589">
    <property type="term" value="F:protein-phosphocysteine-trehalose phosphotransferase system transporter activity"/>
    <property type="evidence" value="ECO:0007669"/>
    <property type="project" value="TreeGrafter"/>
</dbReference>
<feature type="domain" description="PTS EIIA type-1" evidence="18">
    <location>
        <begin position="484"/>
        <end position="588"/>
    </location>
</feature>
<evidence type="ECO:0000256" key="13">
    <source>
        <dbReference type="ARBA" id="ARBA00048931"/>
    </source>
</evidence>
<dbReference type="FunFam" id="2.70.70.10:FF:000001">
    <property type="entry name" value="PTS system glucose-specific IIA component"/>
    <property type="match status" value="1"/>
</dbReference>
<evidence type="ECO:0000256" key="17">
    <source>
        <dbReference type="SAM" id="Phobius"/>
    </source>
</evidence>
<comment type="subcellular location">
    <subcellularLocation>
        <location evidence="1">Cell membrane</location>
        <topology evidence="1">Multi-pass membrane protein</topology>
    </subcellularLocation>
</comment>
<protein>
    <recommendedName>
        <fullName evidence="14">PTS system sucrose-specific EIIBCA component</fullName>
        <ecNumber evidence="11">2.7.1.211</ecNumber>
    </recommendedName>
    <alternativeName>
        <fullName evidence="15">EIIBCA-Scr</fullName>
    </alternativeName>
</protein>
<evidence type="ECO:0000256" key="14">
    <source>
        <dbReference type="ARBA" id="ARBA00074554"/>
    </source>
</evidence>
<reference evidence="21 23" key="1">
    <citation type="submission" date="2013-02" db="EMBL/GenBank/DDBJ databases">
        <title>The Genome Sequence of Enterococcus malodoratus ATCC_43197.</title>
        <authorList>
            <consortium name="The Broad Institute Genome Sequencing Platform"/>
            <consortium name="The Broad Institute Genome Sequencing Center for Infectious Disease"/>
            <person name="Earl A.M."/>
            <person name="Gilmore M.S."/>
            <person name="Lebreton F."/>
            <person name="Walker B."/>
            <person name="Young S.K."/>
            <person name="Zeng Q."/>
            <person name="Gargeya S."/>
            <person name="Fitzgerald M."/>
            <person name="Haas B."/>
            <person name="Abouelleil A."/>
            <person name="Alvarado L."/>
            <person name="Arachchi H.M."/>
            <person name="Berlin A.M."/>
            <person name="Chapman S.B."/>
            <person name="Dewar J."/>
            <person name="Goldberg J."/>
            <person name="Griggs A."/>
            <person name="Gujja S."/>
            <person name="Hansen M."/>
            <person name="Howarth C."/>
            <person name="Imamovic A."/>
            <person name="Larimer J."/>
            <person name="McCowan C."/>
            <person name="Murphy C."/>
            <person name="Neiman D."/>
            <person name="Pearson M."/>
            <person name="Priest M."/>
            <person name="Roberts A."/>
            <person name="Saif S."/>
            <person name="Shea T."/>
            <person name="Sisk P."/>
            <person name="Sykes S."/>
            <person name="Wortman J."/>
            <person name="Nusbaum C."/>
            <person name="Birren B."/>
        </authorList>
    </citation>
    <scope>NUCLEOTIDE SEQUENCE [LARGE SCALE GENOMIC DNA]</scope>
    <source>
        <strain evidence="21 23">ATCC 43197</strain>
    </source>
</reference>
<name>R2QV16_9ENTE</name>
<evidence type="ECO:0000256" key="2">
    <source>
        <dbReference type="ARBA" id="ARBA00022448"/>
    </source>
</evidence>
<dbReference type="SUPFAM" id="SSF51261">
    <property type="entry name" value="Duplicated hybrid motif"/>
    <property type="match status" value="1"/>
</dbReference>
<dbReference type="Gene3D" id="3.30.1360.60">
    <property type="entry name" value="Glucose permease domain IIB"/>
    <property type="match status" value="1"/>
</dbReference>
<evidence type="ECO:0000256" key="3">
    <source>
        <dbReference type="ARBA" id="ARBA00022475"/>
    </source>
</evidence>
<dbReference type="GO" id="GO:0005886">
    <property type="term" value="C:plasma membrane"/>
    <property type="evidence" value="ECO:0007669"/>
    <property type="project" value="UniProtKB-SubCell"/>
</dbReference>
<accession>R2QV16</accession>
<feature type="active site" description="Phosphocysteine intermediate; for EIIB activity" evidence="16">
    <location>
        <position position="28"/>
    </location>
</feature>
<dbReference type="GO" id="GO:0015771">
    <property type="term" value="P:trehalose transport"/>
    <property type="evidence" value="ECO:0007669"/>
    <property type="project" value="TreeGrafter"/>
</dbReference>
<feature type="transmembrane region" description="Helical" evidence="17">
    <location>
        <begin position="291"/>
        <end position="312"/>
    </location>
</feature>
<gene>
    <name evidence="22" type="ORF">I585_02314</name>
    <name evidence="21" type="ORF">UAI_03132</name>
</gene>
<feature type="domain" description="PTS EIIB type-1" evidence="19">
    <location>
        <begin position="6"/>
        <end position="88"/>
    </location>
</feature>
<organism evidence="21 23">
    <name type="scientific">Enterococcus malodoratus ATCC 43197</name>
    <dbReference type="NCBI Taxonomy" id="1158601"/>
    <lineage>
        <taxon>Bacteria</taxon>
        <taxon>Bacillati</taxon>
        <taxon>Bacillota</taxon>
        <taxon>Bacilli</taxon>
        <taxon>Lactobacillales</taxon>
        <taxon>Enterococcaceae</taxon>
        <taxon>Enterococcus</taxon>
    </lineage>
</organism>
<feature type="transmembrane region" description="Helical" evidence="17">
    <location>
        <begin position="145"/>
        <end position="168"/>
    </location>
</feature>
<comment type="function">
    <text evidence="12">The phosphoenolpyruvate-dependent sugar phosphotransferase system (sugar PTS), a major carbohydrate active transport system, catalyzes the phosphorylation of incoming sugar substrates concomitantly with their translocation across the cell membrane. This system is involved in sucrose transport.</text>
</comment>
<evidence type="ECO:0000313" key="22">
    <source>
        <dbReference type="EMBL" id="EOT66793.1"/>
    </source>
</evidence>
<proteinExistence type="predicted"/>
<evidence type="ECO:0000256" key="6">
    <source>
        <dbReference type="ARBA" id="ARBA00022683"/>
    </source>
</evidence>
<evidence type="ECO:0000259" key="19">
    <source>
        <dbReference type="PROSITE" id="PS51098"/>
    </source>
</evidence>
<feature type="domain" description="PTS EIIC type-1" evidence="20">
    <location>
        <begin position="121"/>
        <end position="458"/>
    </location>
</feature>
<dbReference type="GO" id="GO:0009401">
    <property type="term" value="P:phosphoenolpyruvate-dependent sugar phosphotransferase system"/>
    <property type="evidence" value="ECO:0007669"/>
    <property type="project" value="UniProtKB-KW"/>
</dbReference>
<dbReference type="InterPro" id="IPR013013">
    <property type="entry name" value="PTS_EIIC_1"/>
</dbReference>
<dbReference type="InterPro" id="IPR011055">
    <property type="entry name" value="Dup_hybrid_motif"/>
</dbReference>
<feature type="transmembrane region" description="Helical" evidence="17">
    <location>
        <begin position="106"/>
        <end position="133"/>
    </location>
</feature>
<evidence type="ECO:0000256" key="4">
    <source>
        <dbReference type="ARBA" id="ARBA00022597"/>
    </source>
</evidence>
<evidence type="ECO:0000259" key="20">
    <source>
        <dbReference type="PROSITE" id="PS51103"/>
    </source>
</evidence>
<evidence type="ECO:0000256" key="8">
    <source>
        <dbReference type="ARBA" id="ARBA00022777"/>
    </source>
</evidence>
<dbReference type="STRING" id="71451.RV07_GL001499"/>
<evidence type="ECO:0000259" key="18">
    <source>
        <dbReference type="PROSITE" id="PS51093"/>
    </source>
</evidence>
<evidence type="ECO:0000256" key="5">
    <source>
        <dbReference type="ARBA" id="ARBA00022679"/>
    </source>
</evidence>
<dbReference type="InterPro" id="IPR018113">
    <property type="entry name" value="PTrfase_EIIB_Cys"/>
</dbReference>
<feature type="transmembrane region" description="Helical" evidence="17">
    <location>
        <begin position="380"/>
        <end position="398"/>
    </location>
</feature>
<evidence type="ECO:0000256" key="11">
    <source>
        <dbReference type="ARBA" id="ARBA00044053"/>
    </source>
</evidence>
<dbReference type="PANTHER" id="PTHR30175">
    <property type="entry name" value="PHOSPHOTRANSFERASE SYSTEM TRANSPORT PROTEIN"/>
    <property type="match status" value="1"/>
</dbReference>
<dbReference type="PANTHER" id="PTHR30175:SF1">
    <property type="entry name" value="PTS SYSTEM ARBUTIN-, CELLOBIOSE-, AND SALICIN-SPECIFIC EIIBC COMPONENT-RELATED"/>
    <property type="match status" value="1"/>
</dbReference>
<dbReference type="PROSITE" id="PS51103">
    <property type="entry name" value="PTS_EIIC_TYPE_1"/>
    <property type="match status" value="1"/>
</dbReference>
<feature type="transmembrane region" description="Helical" evidence="17">
    <location>
        <begin position="175"/>
        <end position="191"/>
    </location>
</feature>
<keyword evidence="3" id="KW-1003">Cell membrane</keyword>
<dbReference type="Proteomes" id="UP000013783">
    <property type="component" value="Unassembled WGS sequence"/>
</dbReference>
<keyword evidence="7 17" id="KW-0812">Transmembrane</keyword>
<dbReference type="Proteomes" id="UP000014148">
    <property type="component" value="Unassembled WGS sequence"/>
</dbReference>
<dbReference type="GO" id="GO:0008982">
    <property type="term" value="F:protein-N(PI)-phosphohistidine-sugar phosphotransferase activity"/>
    <property type="evidence" value="ECO:0007669"/>
    <property type="project" value="InterPro"/>
</dbReference>
<dbReference type="eggNOG" id="COG1264">
    <property type="taxonomic scope" value="Bacteria"/>
</dbReference>
<evidence type="ECO:0000256" key="10">
    <source>
        <dbReference type="ARBA" id="ARBA00023136"/>
    </source>
</evidence>
<dbReference type="PROSITE" id="PS01035">
    <property type="entry name" value="PTS_EIIB_TYPE_1_CYS"/>
    <property type="match status" value="1"/>
</dbReference>
<dbReference type="InterPro" id="IPR036878">
    <property type="entry name" value="Glu_permease_IIB"/>
</dbReference>
<evidence type="ECO:0000256" key="12">
    <source>
        <dbReference type="ARBA" id="ARBA00045139"/>
    </source>
</evidence>
<dbReference type="FunFam" id="3.30.1360.60:FF:000001">
    <property type="entry name" value="PTS system glucose-specific IIBC component PtsG"/>
    <property type="match status" value="1"/>
</dbReference>
<dbReference type="InterPro" id="IPR001127">
    <property type="entry name" value="PTS_EIIA_1_perm"/>
</dbReference>
<keyword evidence="4" id="KW-0762">Sugar transport</keyword>
<reference evidence="22 24" key="2">
    <citation type="submission" date="2013-03" db="EMBL/GenBank/DDBJ databases">
        <title>The Genome Sequence of Enterococcus malodoratus ATCC_43197 (PacBio/Illumina hybrid assembly).</title>
        <authorList>
            <consortium name="The Broad Institute Genomics Platform"/>
            <consortium name="The Broad Institute Genome Sequencing Center for Infectious Disease"/>
            <person name="Earl A."/>
            <person name="Russ C."/>
            <person name="Gilmore M."/>
            <person name="Surin D."/>
            <person name="Walker B."/>
            <person name="Young S."/>
            <person name="Zeng Q."/>
            <person name="Gargeya S."/>
            <person name="Fitzgerald M."/>
            <person name="Haas B."/>
            <person name="Abouelleil A."/>
            <person name="Allen A.W."/>
            <person name="Alvarado L."/>
            <person name="Arachchi H.M."/>
            <person name="Berlin A.M."/>
            <person name="Chapman S.B."/>
            <person name="Gainer-Dewar J."/>
            <person name="Goldberg J."/>
            <person name="Griggs A."/>
            <person name="Gujja S."/>
            <person name="Hansen M."/>
            <person name="Howarth C."/>
            <person name="Imamovic A."/>
            <person name="Ireland A."/>
            <person name="Larimer J."/>
            <person name="McCowan C."/>
            <person name="Murphy C."/>
            <person name="Pearson M."/>
            <person name="Poon T.W."/>
            <person name="Priest M."/>
            <person name="Roberts A."/>
            <person name="Saif S."/>
            <person name="Shea T."/>
            <person name="Sisk P."/>
            <person name="Sykes S."/>
            <person name="Wortman J."/>
            <person name="Nusbaum C."/>
            <person name="Birren B."/>
        </authorList>
    </citation>
    <scope>NUCLEOTIDE SEQUENCE [LARGE SCALE GENOMIC DNA]</scope>
    <source>
        <strain evidence="22 24">ATCC 43197</strain>
    </source>
</reference>
<keyword evidence="8" id="KW-0418">Kinase</keyword>
<evidence type="ECO:0000313" key="23">
    <source>
        <dbReference type="Proteomes" id="UP000013783"/>
    </source>
</evidence>
<dbReference type="Pfam" id="PF00358">
    <property type="entry name" value="PTS_EIIA_1"/>
    <property type="match status" value="1"/>
</dbReference>